<sequence>MEWIIKRFDELSTHELYKVLKLRVDVFVVEQECPYPELDGCDESSLHLWAREGERIIAYCRLVPGGGKYTYPSIGRVIVHPQHRGEGVSRMLMEKAMQVLQQEWGTEQIFLQGQEHLAGFYRSFGFKDISDSYLDDGIPHIDMLWEKGGR</sequence>
<accession>A0ABW3L2B6</accession>
<gene>
    <name evidence="4" type="ORF">ACFQ2J_08580</name>
</gene>
<dbReference type="PROSITE" id="PS51186">
    <property type="entry name" value="GNAT"/>
    <property type="match status" value="1"/>
</dbReference>
<keyword evidence="2" id="KW-0012">Acyltransferase</keyword>
<evidence type="ECO:0000256" key="2">
    <source>
        <dbReference type="ARBA" id="ARBA00023315"/>
    </source>
</evidence>
<dbReference type="RefSeq" id="WP_386058770.1">
    <property type="nucleotide sequence ID" value="NZ_JBHTKL010000002.1"/>
</dbReference>
<feature type="domain" description="N-acetyltransferase" evidence="3">
    <location>
        <begin position="6"/>
        <end position="150"/>
    </location>
</feature>
<reference evidence="5" key="1">
    <citation type="journal article" date="2019" name="Int. J. Syst. Evol. Microbiol.">
        <title>The Global Catalogue of Microorganisms (GCM) 10K type strain sequencing project: providing services to taxonomists for standard genome sequencing and annotation.</title>
        <authorList>
            <consortium name="The Broad Institute Genomics Platform"/>
            <consortium name="The Broad Institute Genome Sequencing Center for Infectious Disease"/>
            <person name="Wu L."/>
            <person name="Ma J."/>
        </authorList>
    </citation>
    <scope>NUCLEOTIDE SEQUENCE [LARGE SCALE GENOMIC DNA]</scope>
    <source>
        <strain evidence="5">CCUG 56607</strain>
    </source>
</reference>
<dbReference type="SUPFAM" id="SSF55729">
    <property type="entry name" value="Acyl-CoA N-acyltransferases (Nat)"/>
    <property type="match status" value="1"/>
</dbReference>
<keyword evidence="1" id="KW-0808">Transferase</keyword>
<protein>
    <submittedName>
        <fullName evidence="4">GNAT family N-acetyltransferase</fullName>
    </submittedName>
</protein>
<dbReference type="InterPro" id="IPR050680">
    <property type="entry name" value="YpeA/RimI_acetyltransf"/>
</dbReference>
<dbReference type="CDD" id="cd04301">
    <property type="entry name" value="NAT_SF"/>
    <property type="match status" value="1"/>
</dbReference>
<evidence type="ECO:0000313" key="4">
    <source>
        <dbReference type="EMBL" id="MFD1019248.1"/>
    </source>
</evidence>
<keyword evidence="5" id="KW-1185">Reference proteome</keyword>
<dbReference type="PANTHER" id="PTHR43420">
    <property type="entry name" value="ACETYLTRANSFERASE"/>
    <property type="match status" value="1"/>
</dbReference>
<dbReference type="EMBL" id="JBHTKL010000002">
    <property type="protein sequence ID" value="MFD1019248.1"/>
    <property type="molecule type" value="Genomic_DNA"/>
</dbReference>
<name>A0ABW3L2B6_9BACI</name>
<evidence type="ECO:0000256" key="1">
    <source>
        <dbReference type="ARBA" id="ARBA00022679"/>
    </source>
</evidence>
<dbReference type="Gene3D" id="3.40.630.30">
    <property type="match status" value="1"/>
</dbReference>
<dbReference type="InterPro" id="IPR016181">
    <property type="entry name" value="Acyl_CoA_acyltransferase"/>
</dbReference>
<evidence type="ECO:0000313" key="5">
    <source>
        <dbReference type="Proteomes" id="UP001596990"/>
    </source>
</evidence>
<dbReference type="Pfam" id="PF13673">
    <property type="entry name" value="Acetyltransf_10"/>
    <property type="match status" value="1"/>
</dbReference>
<organism evidence="4 5">
    <name type="scientific">Thalassobacillus hwangdonensis</name>
    <dbReference type="NCBI Taxonomy" id="546108"/>
    <lineage>
        <taxon>Bacteria</taxon>
        <taxon>Bacillati</taxon>
        <taxon>Bacillota</taxon>
        <taxon>Bacilli</taxon>
        <taxon>Bacillales</taxon>
        <taxon>Bacillaceae</taxon>
        <taxon>Thalassobacillus</taxon>
    </lineage>
</organism>
<evidence type="ECO:0000259" key="3">
    <source>
        <dbReference type="PROSITE" id="PS51186"/>
    </source>
</evidence>
<dbReference type="Proteomes" id="UP001596990">
    <property type="component" value="Unassembled WGS sequence"/>
</dbReference>
<comment type="caution">
    <text evidence="4">The sequence shown here is derived from an EMBL/GenBank/DDBJ whole genome shotgun (WGS) entry which is preliminary data.</text>
</comment>
<proteinExistence type="predicted"/>
<dbReference type="InterPro" id="IPR000182">
    <property type="entry name" value="GNAT_dom"/>
</dbReference>